<dbReference type="STRING" id="1314674.A0A0D7BU74"/>
<dbReference type="CDD" id="cd02440">
    <property type="entry name" value="AdoMet_MTases"/>
    <property type="match status" value="1"/>
</dbReference>
<evidence type="ECO:0000313" key="4">
    <source>
        <dbReference type="Proteomes" id="UP000054007"/>
    </source>
</evidence>
<keyword evidence="1 3" id="KW-0489">Methyltransferase</keyword>
<dbReference type="Proteomes" id="UP000054007">
    <property type="component" value="Unassembled WGS sequence"/>
</dbReference>
<dbReference type="PANTHER" id="PTHR13090">
    <property type="entry name" value="ARGININE-HYDROXYLASE NDUFAF5, MITOCHONDRIAL"/>
    <property type="match status" value="1"/>
</dbReference>
<dbReference type="InterPro" id="IPR050602">
    <property type="entry name" value="Malonyl-ACP_OMT"/>
</dbReference>
<evidence type="ECO:0000313" key="3">
    <source>
        <dbReference type="EMBL" id="KIY73972.1"/>
    </source>
</evidence>
<sequence length="317" mass="35333">MLPLRFARRPGRGLASLAPNSVNPYNVFDKSVKRLQKDRAALKNNGETSRTVDYLRDEIADRLLERFEDIKRKFPKVVDVGSGAGHFTRLLQPETVGSVLMLESSEKLLHRDSENAFNVPVQRIHADEEDLLQVVEPNSMDAAVSCLSLQWINDLPGMFVQINRALKPDAPFLGAMFGGETLFELRTALQLAQVDREGGIAPHISPLTDTRDVSNLLGRAGFHLLTVDLDEIQVSYPSMWELMDDLRDMGEGNAVSGRRSFVHRDTLTAASAIYKEMHGNEDGTVPATFQVVFFIGWKQDPNAPKHVDKKSTIPNAL</sequence>
<dbReference type="InterPro" id="IPR029063">
    <property type="entry name" value="SAM-dependent_MTases_sf"/>
</dbReference>
<gene>
    <name evidence="3" type="ORF">CYLTODRAFT_416621</name>
</gene>
<name>A0A0D7BU74_9AGAR</name>
<dbReference type="PANTHER" id="PTHR13090:SF1">
    <property type="entry name" value="ARGININE-HYDROXYLASE NDUFAF5, MITOCHONDRIAL"/>
    <property type="match status" value="1"/>
</dbReference>
<proteinExistence type="predicted"/>
<evidence type="ECO:0000256" key="1">
    <source>
        <dbReference type="ARBA" id="ARBA00022603"/>
    </source>
</evidence>
<accession>A0A0D7BU74</accession>
<organism evidence="3 4">
    <name type="scientific">Cylindrobasidium torrendii FP15055 ss-10</name>
    <dbReference type="NCBI Taxonomy" id="1314674"/>
    <lineage>
        <taxon>Eukaryota</taxon>
        <taxon>Fungi</taxon>
        <taxon>Dikarya</taxon>
        <taxon>Basidiomycota</taxon>
        <taxon>Agaricomycotina</taxon>
        <taxon>Agaricomycetes</taxon>
        <taxon>Agaricomycetidae</taxon>
        <taxon>Agaricales</taxon>
        <taxon>Marasmiineae</taxon>
        <taxon>Physalacriaceae</taxon>
        <taxon>Cylindrobasidium</taxon>
    </lineage>
</organism>
<dbReference type="EMBL" id="KN880433">
    <property type="protein sequence ID" value="KIY73972.1"/>
    <property type="molecule type" value="Genomic_DNA"/>
</dbReference>
<dbReference type="Pfam" id="PF13489">
    <property type="entry name" value="Methyltransf_23"/>
    <property type="match status" value="1"/>
</dbReference>
<reference evidence="3 4" key="1">
    <citation type="journal article" date="2015" name="Fungal Genet. Biol.">
        <title>Evolution of novel wood decay mechanisms in Agaricales revealed by the genome sequences of Fistulina hepatica and Cylindrobasidium torrendii.</title>
        <authorList>
            <person name="Floudas D."/>
            <person name="Held B.W."/>
            <person name="Riley R."/>
            <person name="Nagy L.G."/>
            <person name="Koehler G."/>
            <person name="Ransdell A.S."/>
            <person name="Younus H."/>
            <person name="Chow J."/>
            <person name="Chiniquy J."/>
            <person name="Lipzen A."/>
            <person name="Tritt A."/>
            <person name="Sun H."/>
            <person name="Haridas S."/>
            <person name="LaButti K."/>
            <person name="Ohm R.A."/>
            <person name="Kues U."/>
            <person name="Blanchette R.A."/>
            <person name="Grigoriev I.V."/>
            <person name="Minto R.E."/>
            <person name="Hibbett D.S."/>
        </authorList>
    </citation>
    <scope>NUCLEOTIDE SEQUENCE [LARGE SCALE GENOMIC DNA]</scope>
    <source>
        <strain evidence="3 4">FP15055 ss-10</strain>
    </source>
</reference>
<dbReference type="SUPFAM" id="SSF53335">
    <property type="entry name" value="S-adenosyl-L-methionine-dependent methyltransferases"/>
    <property type="match status" value="1"/>
</dbReference>
<dbReference type="GO" id="GO:0032259">
    <property type="term" value="P:methylation"/>
    <property type="evidence" value="ECO:0007669"/>
    <property type="project" value="UniProtKB-KW"/>
</dbReference>
<protein>
    <submittedName>
        <fullName evidence="3">S-adenosyl-L-methionine-dependent methyltransferase</fullName>
    </submittedName>
</protein>
<dbReference type="OrthoDB" id="16816at2759"/>
<keyword evidence="4" id="KW-1185">Reference proteome</keyword>
<dbReference type="GO" id="GO:0008168">
    <property type="term" value="F:methyltransferase activity"/>
    <property type="evidence" value="ECO:0007669"/>
    <property type="project" value="UniProtKB-KW"/>
</dbReference>
<keyword evidence="2 3" id="KW-0808">Transferase</keyword>
<dbReference type="Gene3D" id="3.40.50.150">
    <property type="entry name" value="Vaccinia Virus protein VP39"/>
    <property type="match status" value="1"/>
</dbReference>
<dbReference type="GO" id="GO:0005739">
    <property type="term" value="C:mitochondrion"/>
    <property type="evidence" value="ECO:0007669"/>
    <property type="project" value="TreeGrafter"/>
</dbReference>
<dbReference type="AlphaFoldDB" id="A0A0D7BU74"/>
<evidence type="ECO:0000256" key="2">
    <source>
        <dbReference type="ARBA" id="ARBA00022679"/>
    </source>
</evidence>
<dbReference type="GO" id="GO:0032981">
    <property type="term" value="P:mitochondrial respiratory chain complex I assembly"/>
    <property type="evidence" value="ECO:0007669"/>
    <property type="project" value="TreeGrafter"/>
</dbReference>